<evidence type="ECO:0000313" key="5">
    <source>
        <dbReference type="Proteomes" id="UP001141650"/>
    </source>
</evidence>
<comment type="caution">
    <text evidence="2">The sequence shown here is derived from an EMBL/GenBank/DDBJ whole genome shotgun (WGS) entry which is preliminary data.</text>
</comment>
<evidence type="ECO:0000313" key="3">
    <source>
        <dbReference type="EMBL" id="OQZ88701.1"/>
    </source>
</evidence>
<dbReference type="InterPro" id="IPR000084">
    <property type="entry name" value="PE-PGRS_N"/>
</dbReference>
<accession>A0AA41XT56</accession>
<reference evidence="3 4" key="1">
    <citation type="submission" date="2017-02" db="EMBL/GenBank/DDBJ databases">
        <title>The new phylogeny of genus Mycobacterium.</title>
        <authorList>
            <person name="Tortoli E."/>
            <person name="Trovato A."/>
            <person name="Cirillo D.M."/>
        </authorList>
    </citation>
    <scope>NUCLEOTIDE SEQUENCE [LARGE SCALE GENOMIC DNA]</scope>
    <source>
        <strain evidence="3 4">DSM 45230</strain>
    </source>
</reference>
<evidence type="ECO:0000313" key="4">
    <source>
        <dbReference type="Proteomes" id="UP000192319"/>
    </source>
</evidence>
<dbReference type="EMBL" id="MVHD01000048">
    <property type="protein sequence ID" value="OQZ88701.1"/>
    <property type="molecule type" value="Genomic_DNA"/>
</dbReference>
<feature type="domain" description="PE" evidence="1">
    <location>
        <begin position="4"/>
        <end position="94"/>
    </location>
</feature>
<reference evidence="2" key="3">
    <citation type="journal article" date="2022" name="BMC Genomics">
        <title>Comparative genome analysis of mycobacteria focusing on tRNA and non-coding RNA.</title>
        <authorList>
            <person name="Behra P.R.K."/>
            <person name="Pettersson B.M.F."/>
            <person name="Ramesh M."/>
            <person name="Das S."/>
            <person name="Dasgupta S."/>
            <person name="Kirsebom L.A."/>
        </authorList>
    </citation>
    <scope>NUCLEOTIDE SEQUENCE</scope>
    <source>
        <strain evidence="2">CCUG 55640</strain>
    </source>
</reference>
<organism evidence="2 5">
    <name type="scientific">Mycobacterium alsense</name>
    <dbReference type="NCBI Taxonomy" id="324058"/>
    <lineage>
        <taxon>Bacteria</taxon>
        <taxon>Bacillati</taxon>
        <taxon>Actinomycetota</taxon>
        <taxon>Actinomycetes</taxon>
        <taxon>Mycobacteriales</taxon>
        <taxon>Mycobacteriaceae</taxon>
        <taxon>Mycobacterium</taxon>
    </lineage>
</organism>
<keyword evidence="4" id="KW-1185">Reference proteome</keyword>
<dbReference type="AlphaFoldDB" id="A0AA41XT56"/>
<dbReference type="SUPFAM" id="SSF140459">
    <property type="entry name" value="PE/PPE dimer-like"/>
    <property type="match status" value="1"/>
</dbReference>
<protein>
    <submittedName>
        <fullName evidence="2">PE family protein</fullName>
    </submittedName>
</protein>
<name>A0AA41XT56_9MYCO</name>
<evidence type="ECO:0000313" key="2">
    <source>
        <dbReference type="EMBL" id="MCV7381526.1"/>
    </source>
</evidence>
<gene>
    <name evidence="3" type="ORF">BST11_21310</name>
    <name evidence="2" type="ORF">H7K38_23125</name>
</gene>
<dbReference type="EMBL" id="JACKVH010000021">
    <property type="protein sequence ID" value="MCV7381526.1"/>
    <property type="molecule type" value="Genomic_DNA"/>
</dbReference>
<evidence type="ECO:0000259" key="1">
    <source>
        <dbReference type="Pfam" id="PF00934"/>
    </source>
</evidence>
<dbReference type="Proteomes" id="UP001141650">
    <property type="component" value="Unassembled WGS sequence"/>
</dbReference>
<dbReference type="InterPro" id="IPR038332">
    <property type="entry name" value="PPE_sf"/>
</dbReference>
<dbReference type="RefSeq" id="WP_083139989.1">
    <property type="nucleotide sequence ID" value="NZ_JACKVH010000021.1"/>
</dbReference>
<dbReference type="Gene3D" id="1.10.287.850">
    <property type="entry name" value="HP0062-like domain"/>
    <property type="match status" value="1"/>
</dbReference>
<dbReference type="Pfam" id="PF00934">
    <property type="entry name" value="PE"/>
    <property type="match status" value="1"/>
</dbReference>
<proteinExistence type="predicted"/>
<sequence length="318" mass="31605">MSFVVAEPELVQAAAQNLAGIRSTLGDATAAAAGPTTAVVAAAEDQVSTSVAALFGAFGEEYQVLNAQAQAFHGEFVNLLNAGAGAYLATDTANAAQALGAAAAGSSIVGPYERLLTNTAANLQTLGATWTDVTAPALLGAITTHANPLTSPVQLLQGYANLVQNLTVPVSVTITSLNPPNASIAIGVGLPELLAFDALGAPVNAALAASSSGAAILGAVRTGDPVGMMTAFVDAPANIADAFLNGQQTLPVPLPVPGLTANVPFSGLLVPLQPFSTTTTLPGNPMFQTVTVTGPPVGGFVSAVFDYTPRLLAAAFGS</sequence>
<dbReference type="Proteomes" id="UP000192319">
    <property type="component" value="Unassembled WGS sequence"/>
</dbReference>
<reference evidence="2" key="2">
    <citation type="submission" date="2020-07" db="EMBL/GenBank/DDBJ databases">
        <authorList>
            <person name="Pettersson B.M.F."/>
            <person name="Behra P.R.K."/>
            <person name="Ramesh M."/>
            <person name="Das S."/>
            <person name="Dasgupta S."/>
            <person name="Kirsebom L.A."/>
        </authorList>
    </citation>
    <scope>NUCLEOTIDE SEQUENCE</scope>
    <source>
        <strain evidence="2">CCUG 55640</strain>
    </source>
</reference>